<comment type="caution">
    <text evidence="2">The sequence shown here is derived from an EMBL/GenBank/DDBJ whole genome shotgun (WGS) entry which is preliminary data.</text>
</comment>
<accession>A0A9N9GG27</accession>
<dbReference type="EMBL" id="CAJVPS010004117">
    <property type="protein sequence ID" value="CAG8599501.1"/>
    <property type="molecule type" value="Genomic_DNA"/>
</dbReference>
<sequence>LLSGENNSTKIVLEFRLIFPNGTLTPFSVTVDLLGVPVTNHAYQIHPLKLNYFILGDILNSTSVIFSILDWNGNILAKNISSLYTYFNKHGFSLSVHNNYENYDPSPYQFLLNDNPDKRFLGLMWNDSRIHWASFQYPNSQWETSIVANDTILATQKGSFLDVKTFNLIDGGYAITQVVWNLAPNTTQSNGSDDPSRPWDVSVVFVRPNSTPQMTQPFLIYETYELLDSLYVKSCYATIQGAGYECLLGVVYVYSYKIMTLPFLSSGANLGPSIVTQISSNFSRDYHGQHNVESPLPYGGVEFYEPIVIPNTTKPTPWIRISIIQPDSTLKNVTDIYFSCGLDTTLFSGVYSNNSIWMILVCPGTMPKQWSLISQDLPRFIDQDLGYQYRNLAINLTDPSIDAIIPLNLISLTISFTFPVILSSQNISIFKTSGDIFRQMVPAQSGLCSVKDGNNVTCAVLPTTFNQPDTEYYVVVDPDFVRSTKYNEALSGIKTGLWKFKTQSDSTLNVYAKTATVLVRLTAAGTASFLGLSAEDRSNFLNQLQSELAESVPISLSRIGKTTRTLSDSNALDQLLLRFSIVPGESPNDMNTKQILDTLRIMLKNKATSPFGRYDHTSLLDETYGITVTPNLWEKYHIYLVFLVIGLFPLGLIVYVARRRYPQGNNLAILKVVLIMLDLIFDVLFVVQNGNDVYFLHTPAIITLVVPIAINTVFAFVIFVREFTSNPKYVEWFSTYGKVASLFTVLAAADVEILTFLHSEFAGISAFSASFSQNALSWIFWSSLLNMFVENIPQFIIQIIYFNNTISYDIVPLLTLVTSSIVLLNDVIGRIYEAIKYLLHHYYSVPQESS</sequence>
<keyword evidence="3" id="KW-1185">Reference proteome</keyword>
<feature type="transmembrane region" description="Helical" evidence="1">
    <location>
        <begin position="813"/>
        <end position="832"/>
    </location>
</feature>
<evidence type="ECO:0000256" key="1">
    <source>
        <dbReference type="SAM" id="Phobius"/>
    </source>
</evidence>
<feature type="non-terminal residue" evidence="2">
    <location>
        <position position="850"/>
    </location>
</feature>
<feature type="transmembrane region" description="Helical" evidence="1">
    <location>
        <begin position="778"/>
        <end position="801"/>
    </location>
</feature>
<feature type="transmembrane region" description="Helical" evidence="1">
    <location>
        <begin position="693"/>
        <end position="719"/>
    </location>
</feature>
<gene>
    <name evidence="2" type="ORF">ALEPTO_LOCUS8075</name>
</gene>
<evidence type="ECO:0000313" key="3">
    <source>
        <dbReference type="Proteomes" id="UP000789508"/>
    </source>
</evidence>
<keyword evidence="1" id="KW-0472">Membrane</keyword>
<keyword evidence="1" id="KW-0812">Transmembrane</keyword>
<evidence type="ECO:0000313" key="2">
    <source>
        <dbReference type="EMBL" id="CAG8599501.1"/>
    </source>
</evidence>
<name>A0A9N9GG27_9GLOM</name>
<organism evidence="2 3">
    <name type="scientific">Ambispora leptoticha</name>
    <dbReference type="NCBI Taxonomy" id="144679"/>
    <lineage>
        <taxon>Eukaryota</taxon>
        <taxon>Fungi</taxon>
        <taxon>Fungi incertae sedis</taxon>
        <taxon>Mucoromycota</taxon>
        <taxon>Glomeromycotina</taxon>
        <taxon>Glomeromycetes</taxon>
        <taxon>Archaeosporales</taxon>
        <taxon>Ambisporaceae</taxon>
        <taxon>Ambispora</taxon>
    </lineage>
</organism>
<feature type="transmembrane region" description="Helical" evidence="1">
    <location>
        <begin position="668"/>
        <end position="687"/>
    </location>
</feature>
<protein>
    <submittedName>
        <fullName evidence="2">5983_t:CDS:1</fullName>
    </submittedName>
</protein>
<dbReference type="OrthoDB" id="2414403at2759"/>
<dbReference type="AlphaFoldDB" id="A0A9N9GG27"/>
<dbReference type="Proteomes" id="UP000789508">
    <property type="component" value="Unassembled WGS sequence"/>
</dbReference>
<reference evidence="2" key="1">
    <citation type="submission" date="2021-06" db="EMBL/GenBank/DDBJ databases">
        <authorList>
            <person name="Kallberg Y."/>
            <person name="Tangrot J."/>
            <person name="Rosling A."/>
        </authorList>
    </citation>
    <scope>NUCLEOTIDE SEQUENCE</scope>
    <source>
        <strain evidence="2">FL130A</strain>
    </source>
</reference>
<proteinExistence type="predicted"/>
<feature type="transmembrane region" description="Helical" evidence="1">
    <location>
        <begin position="636"/>
        <end position="656"/>
    </location>
</feature>
<keyword evidence="1" id="KW-1133">Transmembrane helix</keyword>